<feature type="domain" description="GRF-type" evidence="6">
    <location>
        <begin position="652"/>
        <end position="693"/>
    </location>
</feature>
<gene>
    <name evidence="7" type="ORF">CURHAP_LOCUS50701</name>
</gene>
<evidence type="ECO:0000313" key="7">
    <source>
        <dbReference type="EMBL" id="CAB4290609.1"/>
    </source>
</evidence>
<evidence type="ECO:0000256" key="4">
    <source>
        <dbReference type="PROSITE-ProRule" id="PRU01343"/>
    </source>
</evidence>
<organism evidence="7 8">
    <name type="scientific">Prunus armeniaca</name>
    <name type="common">Apricot</name>
    <name type="synonym">Armeniaca vulgaris</name>
    <dbReference type="NCBI Taxonomy" id="36596"/>
    <lineage>
        <taxon>Eukaryota</taxon>
        <taxon>Viridiplantae</taxon>
        <taxon>Streptophyta</taxon>
        <taxon>Embryophyta</taxon>
        <taxon>Tracheophyta</taxon>
        <taxon>Spermatophyta</taxon>
        <taxon>Magnoliopsida</taxon>
        <taxon>eudicotyledons</taxon>
        <taxon>Gunneridae</taxon>
        <taxon>Pentapetalae</taxon>
        <taxon>rosids</taxon>
        <taxon>fabids</taxon>
        <taxon>Rosales</taxon>
        <taxon>Rosaceae</taxon>
        <taxon>Amygdaloideae</taxon>
        <taxon>Amygdaleae</taxon>
        <taxon>Prunus</taxon>
    </lineage>
</organism>
<proteinExistence type="predicted"/>
<keyword evidence="2 4" id="KW-0863">Zinc-finger</keyword>
<evidence type="ECO:0000256" key="1">
    <source>
        <dbReference type="ARBA" id="ARBA00022723"/>
    </source>
</evidence>
<evidence type="ECO:0000256" key="2">
    <source>
        <dbReference type="ARBA" id="ARBA00022771"/>
    </source>
</evidence>
<dbReference type="AlphaFoldDB" id="A0A6J5VN78"/>
<dbReference type="PROSITE" id="PS51999">
    <property type="entry name" value="ZF_GRF"/>
    <property type="match status" value="1"/>
</dbReference>
<sequence>MLDIWSWISDLPNSAEWAESDSPHTFELASSGASYDSNPTRSIQLHAERTTGSNIDTLVTFSVCLHGFNNQYHPKKTIWVSDTCSLSSDKPYLPLLLQLLREIISRSPTAHDSTCPRSQLQTLKPDPFSWIMDSHSPESFSTFFDLVFVTRLFWLCACDSPTEVGSLYFKSLLAPNLEALLCKQAPALRTFLITVGLDAELCFMRTVGYMLAKWCILREVGVGLQTLTSSPSQNLGFSYATEACGFWVLKAYAPVMGMRTTRSVNLNQKNQFPALETRDSVLKYALAHQQLEAVVQVEYSVGFYDGFIQVTARVDNLRFHVVNLGFNKNDDVDYAEEKYFPSRVRVWVGPEVGANYVNGLSLGRSTDNGEREVKTQRITKGSFAKSKVPKVQSAARVSTRMRKRNWRWDQDAEGNAAVFDAVLCDNMTGHEVATWNPAIGEQSDGLRQRYTGANRPFTKKGSLVLSGDEYGDGVGWRLNREMEGSVLKWRIGGKVWLSYWPNEVNSSYFETRCVEWCDEVDLPLIIGHVPHQQPLPQQPSLQASLQHPRRRHYPFEDPYMYQIWVQCWLWISHYSSQALTPFEHFRVAYIACCKIFSFVEEIPAVEAGFCSGMNMTIEFFLIEASDFLLLGDTVQTEMLVGSHTPEDSELKCLCGLPAKLRLSQTPKNPFRLFYNCPKGISAQCEFFRWSDEPAPTGDRETDEQNLIRHECIRLQESLNEIQQELDCERTEWGREKSELTSQLSTLQSELDALKKRIKMANESDLMPPLDKLSIADDKDDDALVLHTVC</sequence>
<dbReference type="PANTHER" id="PTHR31439:SF7">
    <property type="entry name" value="EXPRESSED PROTEIN"/>
    <property type="match status" value="1"/>
</dbReference>
<evidence type="ECO:0000313" key="8">
    <source>
        <dbReference type="Proteomes" id="UP000507222"/>
    </source>
</evidence>
<dbReference type="PANTHER" id="PTHR31439">
    <property type="entry name" value="EXPRESSED PROTEIN"/>
    <property type="match status" value="1"/>
</dbReference>
<dbReference type="InterPro" id="IPR010666">
    <property type="entry name" value="Znf_GRF"/>
</dbReference>
<keyword evidence="3" id="KW-0862">Zinc</keyword>
<dbReference type="Proteomes" id="UP000507222">
    <property type="component" value="Unassembled WGS sequence"/>
</dbReference>
<dbReference type="GO" id="GO:0008270">
    <property type="term" value="F:zinc ion binding"/>
    <property type="evidence" value="ECO:0007669"/>
    <property type="project" value="UniProtKB-KW"/>
</dbReference>
<name>A0A6J5VN78_PRUAR</name>
<accession>A0A6J5VN78</accession>
<dbReference type="Pfam" id="PF06839">
    <property type="entry name" value="Zn_ribbon_GRF"/>
    <property type="match status" value="1"/>
</dbReference>
<keyword evidence="5" id="KW-0175">Coiled coil</keyword>
<feature type="coiled-coil region" evidence="5">
    <location>
        <begin position="711"/>
        <end position="763"/>
    </location>
</feature>
<evidence type="ECO:0000259" key="6">
    <source>
        <dbReference type="PROSITE" id="PS51999"/>
    </source>
</evidence>
<protein>
    <recommendedName>
        <fullName evidence="6">GRF-type domain-containing protein</fullName>
    </recommendedName>
</protein>
<evidence type="ECO:0000256" key="3">
    <source>
        <dbReference type="ARBA" id="ARBA00022833"/>
    </source>
</evidence>
<keyword evidence="1" id="KW-0479">Metal-binding</keyword>
<reference evidence="7 8" key="1">
    <citation type="submission" date="2020-05" db="EMBL/GenBank/DDBJ databases">
        <authorList>
            <person name="Campoy J."/>
            <person name="Schneeberger K."/>
            <person name="Spophaly S."/>
        </authorList>
    </citation>
    <scope>NUCLEOTIDE SEQUENCE [LARGE SCALE GENOMIC DNA]</scope>
    <source>
        <strain evidence="7">PruArmRojPasFocal</strain>
    </source>
</reference>
<dbReference type="EMBL" id="CAEKDK010000008">
    <property type="protein sequence ID" value="CAB4290609.1"/>
    <property type="molecule type" value="Genomic_DNA"/>
</dbReference>
<evidence type="ECO:0000256" key="5">
    <source>
        <dbReference type="SAM" id="Coils"/>
    </source>
</evidence>